<feature type="transmembrane region" description="Helical" evidence="2">
    <location>
        <begin position="229"/>
        <end position="253"/>
    </location>
</feature>
<proteinExistence type="predicted"/>
<evidence type="ECO:0000259" key="3">
    <source>
        <dbReference type="Pfam" id="PF20153"/>
    </source>
</evidence>
<accession>A0A9P3G654</accession>
<dbReference type="Pfam" id="PF20153">
    <property type="entry name" value="DUF6535"/>
    <property type="match status" value="1"/>
</dbReference>
<keyword evidence="5" id="KW-1185">Reference proteome</keyword>
<keyword evidence="2" id="KW-0472">Membrane</keyword>
<dbReference type="AlphaFoldDB" id="A0A9P3G654"/>
<feature type="transmembrane region" description="Helical" evidence="2">
    <location>
        <begin position="138"/>
        <end position="160"/>
    </location>
</feature>
<dbReference type="Proteomes" id="UP000703269">
    <property type="component" value="Unassembled WGS sequence"/>
</dbReference>
<reference evidence="4 5" key="1">
    <citation type="submission" date="2021-08" db="EMBL/GenBank/DDBJ databases">
        <title>Draft Genome Sequence of Phanerochaete sordida strain YK-624.</title>
        <authorList>
            <person name="Mori T."/>
            <person name="Dohra H."/>
            <person name="Suzuki T."/>
            <person name="Kawagishi H."/>
            <person name="Hirai H."/>
        </authorList>
    </citation>
    <scope>NUCLEOTIDE SEQUENCE [LARGE SCALE GENOMIC DNA]</scope>
    <source>
        <strain evidence="4 5">YK-624</strain>
    </source>
</reference>
<organism evidence="4 5">
    <name type="scientific">Phanerochaete sordida</name>
    <dbReference type="NCBI Taxonomy" id="48140"/>
    <lineage>
        <taxon>Eukaryota</taxon>
        <taxon>Fungi</taxon>
        <taxon>Dikarya</taxon>
        <taxon>Basidiomycota</taxon>
        <taxon>Agaricomycotina</taxon>
        <taxon>Agaricomycetes</taxon>
        <taxon>Polyporales</taxon>
        <taxon>Phanerochaetaceae</taxon>
        <taxon>Phanerochaete</taxon>
    </lineage>
</organism>
<gene>
    <name evidence="4" type="ORF">PsYK624_048740</name>
</gene>
<evidence type="ECO:0000313" key="4">
    <source>
        <dbReference type="EMBL" id="GJE88787.1"/>
    </source>
</evidence>
<dbReference type="EMBL" id="BPQB01000010">
    <property type="protein sequence ID" value="GJE88787.1"/>
    <property type="molecule type" value="Genomic_DNA"/>
</dbReference>
<dbReference type="OrthoDB" id="3219854at2759"/>
<feature type="transmembrane region" description="Helical" evidence="2">
    <location>
        <begin position="65"/>
        <end position="84"/>
    </location>
</feature>
<feature type="domain" description="DUF6535" evidence="3">
    <location>
        <begin position="40"/>
        <end position="224"/>
    </location>
</feature>
<comment type="caution">
    <text evidence="4">The sequence shown here is derived from an EMBL/GenBank/DDBJ whole genome shotgun (WGS) entry which is preliminary data.</text>
</comment>
<dbReference type="InterPro" id="IPR045338">
    <property type="entry name" value="DUF6535"/>
</dbReference>
<keyword evidence="2" id="KW-1133">Transmembrane helix</keyword>
<evidence type="ECO:0000256" key="2">
    <source>
        <dbReference type="SAM" id="Phobius"/>
    </source>
</evidence>
<evidence type="ECO:0000256" key="1">
    <source>
        <dbReference type="SAM" id="MobiDB-lite"/>
    </source>
</evidence>
<name>A0A9P3G654_9APHY</name>
<sequence>MQARRPNTHFFGSRRGARYDGTPGAPSDDSLSESPSLFSWASIVDHLAKHDSGEINDYADDIDSLLVFGALFSAILTAFIAQTYQALQSGGLTTTNQLLALSLLHATGTKLPDTVYPVLIAQANISTTPPAPSASDRWINILFFLSLLFSIAAALFGILAKQWLREYMKWTSPLAAPRENVLVRQIRTEAWEAWRVASIMASIPILLELAMFLFLAGIITLLWTLDDVVAQVVTVFAAVFTGIIAAFTVSPIFSKRCPYRSPTAWALLAGARAAYVVCSPVWWAAVLCVTFSVETIGYFILVFFDPHASPDYEWSTDICKNHLSSSHIFRSFVKGVMPSTWRERDLDCCYSDTIRLGPWYRTDGTHIDLHRKAKSQLINEKARFSPEREKTKAELAQSATLDQAAETLLINVASTYRLARALAEVRHSSGNARVIASVDQCTPFIHSDSLQAFGESEWDDQIRVLTDWCLLTSIKEYDRHPDTPYLGLISRDDFRWESDVQVSEQGQLSILCRRDPAVENVPPSSASFLVPSVARLLMADLRQLSASTLLTPPSESESAVPHPRPSELLSSLPILRPARQRALELFSSLFVLSDGLEDSEVRTSFRDAIAQTGSKDNPLVITYVSPDVFMIAVSAHVEIGVSTDRSALVFKGEGVMAASDFALLLDYFVEKLDGDPNRYLDLVILTSFYWLRSGGASVLRFSAVTSVLNQMLAAVRTIIARTHPGSPVFQNRRDMLLIAELSSRSYALTVLHGHRFRRLLHALSVAFRRDLLVGQQDKIHACLHDAFVIAHSEKPCELDSCPWNLHICTRLSGTCQLLSKDGDPPLENTIPSLSQVTGILPSSRPDGKHVDEAARRCSGYHAPTGCAGRPWLTSNGCCCGAHCTVR</sequence>
<feature type="transmembrane region" description="Helical" evidence="2">
    <location>
        <begin position="205"/>
        <end position="223"/>
    </location>
</feature>
<protein>
    <recommendedName>
        <fullName evidence="3">DUF6535 domain-containing protein</fullName>
    </recommendedName>
</protein>
<keyword evidence="2" id="KW-0812">Transmembrane</keyword>
<feature type="region of interest" description="Disordered" evidence="1">
    <location>
        <begin position="1"/>
        <end position="31"/>
    </location>
</feature>
<evidence type="ECO:0000313" key="5">
    <source>
        <dbReference type="Proteomes" id="UP000703269"/>
    </source>
</evidence>